<evidence type="ECO:0000256" key="2">
    <source>
        <dbReference type="ARBA" id="ARBA00022475"/>
    </source>
</evidence>
<name>A0A1G5N3S1_AFIMA</name>
<evidence type="ECO:0000256" key="1">
    <source>
        <dbReference type="ARBA" id="ARBA00004651"/>
    </source>
</evidence>
<dbReference type="STRING" id="1120955.SAMN03080610_01379"/>
<dbReference type="AlphaFoldDB" id="A0A1G5N3S1"/>
<evidence type="ECO:0000256" key="4">
    <source>
        <dbReference type="ARBA" id="ARBA00022989"/>
    </source>
</evidence>
<feature type="transmembrane region" description="Helical" evidence="6">
    <location>
        <begin position="284"/>
        <end position="301"/>
    </location>
</feature>
<feature type="transmembrane region" description="Helical" evidence="6">
    <location>
        <begin position="103"/>
        <end position="126"/>
    </location>
</feature>
<feature type="transmembrane region" description="Helical" evidence="6">
    <location>
        <begin position="313"/>
        <end position="336"/>
    </location>
</feature>
<dbReference type="NCBIfam" id="TIGR04407">
    <property type="entry name" value="LptF_YjgP"/>
    <property type="match status" value="1"/>
</dbReference>
<dbReference type="InterPro" id="IPR005495">
    <property type="entry name" value="LptG/LptF_permease"/>
</dbReference>
<dbReference type="InterPro" id="IPR030922">
    <property type="entry name" value="LptF"/>
</dbReference>
<organism evidence="7 8">
    <name type="scientific">Afifella marina DSM 2698</name>
    <dbReference type="NCBI Taxonomy" id="1120955"/>
    <lineage>
        <taxon>Bacteria</taxon>
        <taxon>Pseudomonadati</taxon>
        <taxon>Pseudomonadota</taxon>
        <taxon>Alphaproteobacteria</taxon>
        <taxon>Hyphomicrobiales</taxon>
        <taxon>Afifellaceae</taxon>
        <taxon>Afifella</taxon>
    </lineage>
</organism>
<feature type="transmembrane region" description="Helical" evidence="6">
    <location>
        <begin position="12"/>
        <end position="34"/>
    </location>
</feature>
<dbReference type="Pfam" id="PF03739">
    <property type="entry name" value="LptF_LptG"/>
    <property type="match status" value="1"/>
</dbReference>
<gene>
    <name evidence="7" type="ORF">SAMN03080610_01379</name>
</gene>
<dbReference type="GO" id="GO:0015920">
    <property type="term" value="P:lipopolysaccharide transport"/>
    <property type="evidence" value="ECO:0007669"/>
    <property type="project" value="TreeGrafter"/>
</dbReference>
<keyword evidence="2" id="KW-1003">Cell membrane</keyword>
<keyword evidence="3 6" id="KW-0812">Transmembrane</keyword>
<dbReference type="RefSeq" id="WP_170130482.1">
    <property type="nucleotide sequence ID" value="NZ_FMVW01000002.1"/>
</dbReference>
<feature type="transmembrane region" description="Helical" evidence="6">
    <location>
        <begin position="342"/>
        <end position="361"/>
    </location>
</feature>
<feature type="transmembrane region" description="Helical" evidence="6">
    <location>
        <begin position="54"/>
        <end position="82"/>
    </location>
</feature>
<evidence type="ECO:0000256" key="3">
    <source>
        <dbReference type="ARBA" id="ARBA00022692"/>
    </source>
</evidence>
<keyword evidence="4 6" id="KW-1133">Transmembrane helix</keyword>
<dbReference type="GO" id="GO:0055085">
    <property type="term" value="P:transmembrane transport"/>
    <property type="evidence" value="ECO:0007669"/>
    <property type="project" value="InterPro"/>
</dbReference>
<evidence type="ECO:0000313" key="7">
    <source>
        <dbReference type="EMBL" id="SCZ31548.1"/>
    </source>
</evidence>
<reference evidence="7 8" key="1">
    <citation type="submission" date="2016-10" db="EMBL/GenBank/DDBJ databases">
        <authorList>
            <person name="de Groot N.N."/>
        </authorList>
    </citation>
    <scope>NUCLEOTIDE SEQUENCE [LARGE SCALE GENOMIC DNA]</scope>
    <source>
        <strain evidence="7 8">DSM 2698</strain>
    </source>
</reference>
<dbReference type="Proteomes" id="UP000199347">
    <property type="component" value="Unassembled WGS sequence"/>
</dbReference>
<proteinExistence type="predicted"/>
<keyword evidence="5 6" id="KW-0472">Membrane</keyword>
<sequence length="404" mass="44155">MQIFRLPLLERYVFRRALMLLLLVLGALVATMWMTQVLRELDVVTAKGQAIWMFVFMTLLALPALIQVIAPIAYLIAATVTLNNLNADSELPVMAAAGASSRVVARPIIVLGAVILVAVTLLYHVVAPASLGALREIVAHVRADLLATLVKDGGFRTVDNGLTLHIRAKAPDGSFKNIFVSDDRIPSDSTQYIAKTGVLVESGGNAYLIMKDGELVRDNRMKGETSVVEFDTYGFDLSQFKAGEVNATRKPRELTTRELLNPAPDNPYREEFPTRWKAELHDRITAPLYTIAFAFIALLFCGRARTNRQDRGYATALAVVSGFTLRGLGFGVLAAATNDATLIPLLYAVPIGGIVVSALALKRGYRWRTPVGIARFLDTLARLGHKLMKLSPLALFQRKSTGHA</sequence>
<protein>
    <submittedName>
        <fullName evidence="7">Lipopolysaccharide export system permease protein</fullName>
    </submittedName>
</protein>
<evidence type="ECO:0000256" key="6">
    <source>
        <dbReference type="SAM" id="Phobius"/>
    </source>
</evidence>
<evidence type="ECO:0000313" key="8">
    <source>
        <dbReference type="Proteomes" id="UP000199347"/>
    </source>
</evidence>
<dbReference type="GO" id="GO:0043190">
    <property type="term" value="C:ATP-binding cassette (ABC) transporter complex"/>
    <property type="evidence" value="ECO:0007669"/>
    <property type="project" value="InterPro"/>
</dbReference>
<dbReference type="PANTHER" id="PTHR33529:SF6">
    <property type="entry name" value="YJGP_YJGQ FAMILY PERMEASE"/>
    <property type="match status" value="1"/>
</dbReference>
<dbReference type="EMBL" id="FMVW01000002">
    <property type="protein sequence ID" value="SCZ31548.1"/>
    <property type="molecule type" value="Genomic_DNA"/>
</dbReference>
<keyword evidence="8" id="KW-1185">Reference proteome</keyword>
<comment type="subcellular location">
    <subcellularLocation>
        <location evidence="1">Cell membrane</location>
        <topology evidence="1">Multi-pass membrane protein</topology>
    </subcellularLocation>
</comment>
<accession>A0A1G5N3S1</accession>
<evidence type="ECO:0000256" key="5">
    <source>
        <dbReference type="ARBA" id="ARBA00023136"/>
    </source>
</evidence>
<dbReference type="PANTHER" id="PTHR33529">
    <property type="entry name" value="SLR0882 PROTEIN-RELATED"/>
    <property type="match status" value="1"/>
</dbReference>